<keyword evidence="3 4" id="KW-1015">Disulfide bond</keyword>
<evidence type="ECO:0000256" key="4">
    <source>
        <dbReference type="PROSITE-ProRule" id="PRU00076"/>
    </source>
</evidence>
<evidence type="ECO:0000259" key="5">
    <source>
        <dbReference type="PROSITE" id="PS50026"/>
    </source>
</evidence>
<dbReference type="EMBL" id="BQXS01008815">
    <property type="protein sequence ID" value="GKT30480.1"/>
    <property type="molecule type" value="Genomic_DNA"/>
</dbReference>
<feature type="domain" description="EGF-like" evidence="5">
    <location>
        <begin position="8"/>
        <end position="45"/>
    </location>
</feature>
<dbReference type="InterPro" id="IPR051216">
    <property type="entry name" value="Teneurin"/>
</dbReference>
<evidence type="ECO:0000256" key="3">
    <source>
        <dbReference type="ARBA" id="ARBA00023157"/>
    </source>
</evidence>
<dbReference type="InterPro" id="IPR000742">
    <property type="entry name" value="EGF"/>
</dbReference>
<keyword evidence="7" id="KW-1185">Reference proteome</keyword>
<dbReference type="PANTHER" id="PTHR11219:SF69">
    <property type="entry name" value="TENEURIN-A"/>
    <property type="match status" value="1"/>
</dbReference>
<dbReference type="PANTHER" id="PTHR11219">
    <property type="entry name" value="TENEURIN AND N-ACETYLGLUCOSAMINE-1-PHOSPHODIESTER ALPHA-N-ACETYLGLUCOSAMINIDASE"/>
    <property type="match status" value="1"/>
</dbReference>
<feature type="disulfide bond" evidence="4">
    <location>
        <begin position="95"/>
        <end position="105"/>
    </location>
</feature>
<accession>A0ABQ5KD48</accession>
<feature type="disulfide bond" evidence="4">
    <location>
        <begin position="119"/>
        <end position="128"/>
    </location>
</feature>
<feature type="non-terminal residue" evidence="6">
    <location>
        <position position="332"/>
    </location>
</feature>
<comment type="caution">
    <text evidence="6">The sequence shown here is derived from an EMBL/GenBank/DDBJ whole genome shotgun (WGS) entry which is preliminary data.</text>
</comment>
<dbReference type="Proteomes" id="UP001057375">
    <property type="component" value="Unassembled WGS sequence"/>
</dbReference>
<dbReference type="SMART" id="SM00181">
    <property type="entry name" value="EGF"/>
    <property type="match status" value="7"/>
</dbReference>
<feature type="disulfide bond" evidence="4">
    <location>
        <begin position="12"/>
        <end position="22"/>
    </location>
</feature>
<evidence type="ECO:0000256" key="1">
    <source>
        <dbReference type="ARBA" id="ARBA00022536"/>
    </source>
</evidence>
<feature type="non-terminal residue" evidence="6">
    <location>
        <position position="1"/>
    </location>
</feature>
<evidence type="ECO:0000256" key="2">
    <source>
        <dbReference type="ARBA" id="ARBA00022737"/>
    </source>
</evidence>
<proteinExistence type="predicted"/>
<feature type="domain" description="EGF-like" evidence="5">
    <location>
        <begin position="160"/>
        <end position="196"/>
    </location>
</feature>
<dbReference type="PROSITE" id="PS50026">
    <property type="entry name" value="EGF_3"/>
    <property type="match status" value="3"/>
</dbReference>
<dbReference type="PROSITE" id="PS00022">
    <property type="entry name" value="EGF_1"/>
    <property type="match status" value="2"/>
</dbReference>
<protein>
    <recommendedName>
        <fullName evidence="5">EGF-like domain-containing protein</fullName>
    </recommendedName>
</protein>
<name>A0ABQ5KD48_9EUKA</name>
<comment type="caution">
    <text evidence="4">Lacks conserved residue(s) required for the propagation of feature annotation.</text>
</comment>
<feature type="domain" description="EGF-like" evidence="5">
    <location>
        <begin position="91"/>
        <end position="129"/>
    </location>
</feature>
<evidence type="ECO:0000313" key="6">
    <source>
        <dbReference type="EMBL" id="GKT30480.1"/>
    </source>
</evidence>
<feature type="disulfide bond" evidence="4">
    <location>
        <begin position="186"/>
        <end position="195"/>
    </location>
</feature>
<keyword evidence="1 4" id="KW-0245">EGF-like domain</keyword>
<sequence>LDATGRCTKALCTPVCGANGTCVIVDGSPECSCNDPDHWTGSTCEIPMCPDSSDGFCGGFGTCKGDPDTADNVPYCDCFDGFTTDDYGDCTVPSCSPLCENDGICVTTSGDGTDTKCVCGDYYSGADCTEELCSNMPKGNGACIDGSPVCYYGWTGDDCDEPVCSLQCAPGNGECVFVDDLPACECYSGWTGIGCDIPTCNSDTDCGYGSCVISEDDDVTHVCECYHGYQVDITTGKCTDARCNPDCYQGYCVVSNEIPECVCTNPDHWGGATCEEPLCPDSPSGCGVYGECVEITSGDDIGLTACECDDGWELDETTMICSVPTCSSECLF</sequence>
<evidence type="ECO:0000313" key="7">
    <source>
        <dbReference type="Proteomes" id="UP001057375"/>
    </source>
</evidence>
<reference evidence="6" key="1">
    <citation type="submission" date="2022-03" db="EMBL/GenBank/DDBJ databases">
        <title>Draft genome sequence of Aduncisulcus paluster, a free-living microaerophilic Fornicata.</title>
        <authorList>
            <person name="Yuyama I."/>
            <person name="Kume K."/>
            <person name="Tamura T."/>
            <person name="Inagaki Y."/>
            <person name="Hashimoto T."/>
        </authorList>
    </citation>
    <scope>NUCLEOTIDE SEQUENCE</scope>
    <source>
        <strain evidence="6">NY0171</strain>
    </source>
</reference>
<keyword evidence="2" id="KW-0677">Repeat</keyword>
<dbReference type="Gene3D" id="2.10.25.10">
    <property type="entry name" value="Laminin"/>
    <property type="match status" value="2"/>
</dbReference>
<organism evidence="6 7">
    <name type="scientific">Aduncisulcus paluster</name>
    <dbReference type="NCBI Taxonomy" id="2918883"/>
    <lineage>
        <taxon>Eukaryota</taxon>
        <taxon>Metamonada</taxon>
        <taxon>Carpediemonas-like organisms</taxon>
        <taxon>Aduncisulcus</taxon>
    </lineage>
</organism>
<gene>
    <name evidence="6" type="ORF">ADUPG1_005512</name>
</gene>
<dbReference type="PROSITE" id="PS01186">
    <property type="entry name" value="EGF_2"/>
    <property type="match status" value="1"/>
</dbReference>